<organism evidence="1 2">
    <name type="scientific">Brevibacterium epidermidis</name>
    <dbReference type="NCBI Taxonomy" id="1698"/>
    <lineage>
        <taxon>Bacteria</taxon>
        <taxon>Bacillati</taxon>
        <taxon>Actinomycetota</taxon>
        <taxon>Actinomycetes</taxon>
        <taxon>Micrococcales</taxon>
        <taxon>Brevibacteriaceae</taxon>
        <taxon>Brevibacterium</taxon>
    </lineage>
</organism>
<reference evidence="1 2" key="1">
    <citation type="submission" date="2024-07" db="EMBL/GenBank/DDBJ databases">
        <title>Mealworm larvae gut microbial communities from Newark, Delaware, USA.</title>
        <authorList>
            <person name="Blenner M."/>
        </authorList>
    </citation>
    <scope>NUCLEOTIDE SEQUENCE [LARGE SCALE GENOMIC DNA]</scope>
    <source>
        <strain evidence="1 2">UD i117</strain>
    </source>
</reference>
<sequence length="89" mass="10365">MIEYEDYGTATWRYWQKIRNDVGARGSYRDRPPVAVRARVVFERDGEVWLDGTATRLGFDGAIFVELHDRRLQTVGAWLPPVDVWRPGK</sequence>
<dbReference type="RefSeq" id="WP_370036912.1">
    <property type="nucleotide sequence ID" value="NZ_JBGBYS010000020.1"/>
</dbReference>
<evidence type="ECO:0000313" key="2">
    <source>
        <dbReference type="Proteomes" id="UP001565435"/>
    </source>
</evidence>
<protein>
    <submittedName>
        <fullName evidence="1">Uncharacterized protein</fullName>
    </submittedName>
</protein>
<gene>
    <name evidence="1" type="ORF">ABH903_002923</name>
</gene>
<keyword evidence="2" id="KW-1185">Reference proteome</keyword>
<dbReference type="EMBL" id="JBGBYS010000020">
    <property type="protein sequence ID" value="MEY9259886.1"/>
    <property type="molecule type" value="Genomic_DNA"/>
</dbReference>
<accession>A0ABV4ENN3</accession>
<comment type="caution">
    <text evidence="1">The sequence shown here is derived from an EMBL/GenBank/DDBJ whole genome shotgun (WGS) entry which is preliminary data.</text>
</comment>
<name>A0ABV4ENN3_BREEP</name>
<dbReference type="Proteomes" id="UP001565435">
    <property type="component" value="Unassembled WGS sequence"/>
</dbReference>
<proteinExistence type="predicted"/>
<evidence type="ECO:0000313" key="1">
    <source>
        <dbReference type="EMBL" id="MEY9259886.1"/>
    </source>
</evidence>